<dbReference type="SUPFAM" id="SSF52058">
    <property type="entry name" value="L domain-like"/>
    <property type="match status" value="1"/>
</dbReference>
<accession>A0AAN7PCL9</accession>
<name>A0AAN7PCL9_9COLE</name>
<evidence type="ECO:0000313" key="7">
    <source>
        <dbReference type="Proteomes" id="UP001353858"/>
    </source>
</evidence>
<dbReference type="InterPro" id="IPR050328">
    <property type="entry name" value="Dev_Immune_Receptor"/>
</dbReference>
<keyword evidence="2 5" id="KW-0732">Signal</keyword>
<evidence type="ECO:0000256" key="5">
    <source>
        <dbReference type="SAM" id="SignalP"/>
    </source>
</evidence>
<dbReference type="AlphaFoldDB" id="A0AAN7PCL9"/>
<dbReference type="InterPro" id="IPR026906">
    <property type="entry name" value="LRR_5"/>
</dbReference>
<evidence type="ECO:0000256" key="1">
    <source>
        <dbReference type="ARBA" id="ARBA00022614"/>
    </source>
</evidence>
<gene>
    <name evidence="6" type="ORF">RN001_005357</name>
</gene>
<proteinExistence type="predicted"/>
<sequence>MDIQSVSLSLFVILLLVFKSFQDCRVVNDEYSVTNYLCNSIQDLEKQGNPYALNVTISSGKVPLSWLSLKPSVSVTLSENEGFTEEVLGYIKDLSDLWDRRLELTTVTEKTFGNLPLKSIRIDHGRIINIEAGSFSRMLDLTEVYIVDNDLRSVSKGVFNYLNIETLALSNNKIRLLEDGAFANMKNLKHLYLDGNLITNFQSNLLMNYKNQLETLHIQSNSIRLIDRNTFKGFINLRVLNLSNNRIDMILNYSFEELLNLESLALANNFLRDLNAEIFPLNPFPYLSKFNIGNNRFSHLTTETLEKVKNVKYISIAGNPWQCPCLNLILMWTGEYNITHVCDAPKTALFKIQFNLPADTTSETKPYNERRGNNFEPLQQQKDS</sequence>
<dbReference type="SMART" id="SM00369">
    <property type="entry name" value="LRR_TYP"/>
    <property type="match status" value="7"/>
</dbReference>
<dbReference type="EMBL" id="JARPUR010000002">
    <property type="protein sequence ID" value="KAK4882038.1"/>
    <property type="molecule type" value="Genomic_DNA"/>
</dbReference>
<dbReference type="PANTHER" id="PTHR24373:SF387">
    <property type="entry name" value="LEUCINE-RICH REPEATS AND IMMUNOGLOBULIN-LIKE DOMAINS PROTEIN SMA-10"/>
    <property type="match status" value="1"/>
</dbReference>
<dbReference type="InterPro" id="IPR032675">
    <property type="entry name" value="LRR_dom_sf"/>
</dbReference>
<keyword evidence="3" id="KW-0677">Repeat</keyword>
<dbReference type="GO" id="GO:0031012">
    <property type="term" value="C:extracellular matrix"/>
    <property type="evidence" value="ECO:0007669"/>
    <property type="project" value="TreeGrafter"/>
</dbReference>
<feature type="signal peptide" evidence="5">
    <location>
        <begin position="1"/>
        <end position="24"/>
    </location>
</feature>
<feature type="region of interest" description="Disordered" evidence="4">
    <location>
        <begin position="361"/>
        <end position="384"/>
    </location>
</feature>
<keyword evidence="1" id="KW-0433">Leucine-rich repeat</keyword>
<dbReference type="GO" id="GO:0005615">
    <property type="term" value="C:extracellular space"/>
    <property type="evidence" value="ECO:0007669"/>
    <property type="project" value="TreeGrafter"/>
</dbReference>
<evidence type="ECO:0000256" key="2">
    <source>
        <dbReference type="ARBA" id="ARBA00022729"/>
    </source>
</evidence>
<dbReference type="Pfam" id="PF13306">
    <property type="entry name" value="LRR_5"/>
    <property type="match status" value="1"/>
</dbReference>
<dbReference type="InterPro" id="IPR003591">
    <property type="entry name" value="Leu-rich_rpt_typical-subtyp"/>
</dbReference>
<reference evidence="7" key="1">
    <citation type="submission" date="2023-01" db="EMBL/GenBank/DDBJ databases">
        <title>Key to firefly adult light organ development and bioluminescence: homeobox transcription factors regulate luciferase expression and transportation to peroxisome.</title>
        <authorList>
            <person name="Fu X."/>
        </authorList>
    </citation>
    <scope>NUCLEOTIDE SEQUENCE [LARGE SCALE GENOMIC DNA]</scope>
</reference>
<dbReference type="Gene3D" id="3.80.10.10">
    <property type="entry name" value="Ribonuclease Inhibitor"/>
    <property type="match status" value="2"/>
</dbReference>
<keyword evidence="7" id="KW-1185">Reference proteome</keyword>
<evidence type="ECO:0000256" key="4">
    <source>
        <dbReference type="SAM" id="MobiDB-lite"/>
    </source>
</evidence>
<dbReference type="PANTHER" id="PTHR24373">
    <property type="entry name" value="SLIT RELATED LEUCINE-RICH REPEAT NEURONAL PROTEIN"/>
    <property type="match status" value="1"/>
</dbReference>
<evidence type="ECO:0000256" key="3">
    <source>
        <dbReference type="ARBA" id="ARBA00022737"/>
    </source>
</evidence>
<protein>
    <submittedName>
        <fullName evidence="6">Uncharacterized protein</fullName>
    </submittedName>
</protein>
<comment type="caution">
    <text evidence="6">The sequence shown here is derived from an EMBL/GenBank/DDBJ whole genome shotgun (WGS) entry which is preliminary data.</text>
</comment>
<dbReference type="InterPro" id="IPR001611">
    <property type="entry name" value="Leu-rich_rpt"/>
</dbReference>
<feature type="chain" id="PRO_5042921197" evidence="5">
    <location>
        <begin position="25"/>
        <end position="384"/>
    </location>
</feature>
<dbReference type="PROSITE" id="PS51450">
    <property type="entry name" value="LRR"/>
    <property type="match status" value="2"/>
</dbReference>
<evidence type="ECO:0000313" key="6">
    <source>
        <dbReference type="EMBL" id="KAK4882038.1"/>
    </source>
</evidence>
<organism evidence="6 7">
    <name type="scientific">Aquatica leii</name>
    <dbReference type="NCBI Taxonomy" id="1421715"/>
    <lineage>
        <taxon>Eukaryota</taxon>
        <taxon>Metazoa</taxon>
        <taxon>Ecdysozoa</taxon>
        <taxon>Arthropoda</taxon>
        <taxon>Hexapoda</taxon>
        <taxon>Insecta</taxon>
        <taxon>Pterygota</taxon>
        <taxon>Neoptera</taxon>
        <taxon>Endopterygota</taxon>
        <taxon>Coleoptera</taxon>
        <taxon>Polyphaga</taxon>
        <taxon>Elateriformia</taxon>
        <taxon>Elateroidea</taxon>
        <taxon>Lampyridae</taxon>
        <taxon>Luciolinae</taxon>
        <taxon>Aquatica</taxon>
    </lineage>
</organism>
<dbReference type="Proteomes" id="UP001353858">
    <property type="component" value="Unassembled WGS sequence"/>
</dbReference>